<sequence length="379" mass="42858">AALNGSTCKMHHVLLLEPFYGGSHKQLIDYLVEILHAKDIEVTKITMTDKKWHWRLRTSALYFAEHIPKERVFSCIFVSSVINLAELIGLRPDLIKAFKILYFHENQLIYPVRKQQDRDFQYGYNQIVSTLSADVILFNSLYNMESFLVNLNSFLKLMPDYRPKFLPEKIKPKCAVLYFPLKLSLLPVNCKPSSGALHITWPHRWEHDKNPQEFFQVLFDLIDCGLNFKVSVLGQCYSEVPDCFNEAYIKLSNHIANWGFQKSKESYMEILRETDVVISTASHEFFGVSILPAQTKPSVDVAALPYESGYLSVVVAALPCESGYKIVDVAALRCESGYLSVDVAALRCESGYLSVDVAALPCESGYLSVVVAALPFESG</sequence>
<comment type="similarity">
    <text evidence="1">Belongs to the glycosyltransferase group 1 family. Glycosyltransferase 4 subfamily.</text>
</comment>
<organism evidence="8">
    <name type="scientific">Hydra vulgaris</name>
    <name type="common">Hydra</name>
    <name type="synonym">Hydra attenuata</name>
    <dbReference type="NCBI Taxonomy" id="6087"/>
    <lineage>
        <taxon>Eukaryota</taxon>
        <taxon>Metazoa</taxon>
        <taxon>Cnidaria</taxon>
        <taxon>Hydrozoa</taxon>
        <taxon>Hydroidolina</taxon>
        <taxon>Anthoathecata</taxon>
        <taxon>Aplanulata</taxon>
        <taxon>Hydridae</taxon>
        <taxon>Hydra</taxon>
    </lineage>
</organism>
<reference evidence="8" key="1">
    <citation type="journal article" date="2013" name="Genome Biol. Evol.">
        <title>Punctuated emergences of genetic and phenotypic innovations in eumetazoan, bilaterian, euteleostome, and hominidae ancestors.</title>
        <authorList>
            <person name="Wenger Y."/>
            <person name="Galliot B."/>
        </authorList>
    </citation>
    <scope>NUCLEOTIDE SEQUENCE</scope>
    <source>
        <tissue evidence="8">Whole animals</tissue>
    </source>
</reference>
<dbReference type="InterPro" id="IPR051862">
    <property type="entry name" value="GT-like_domain_containing_1"/>
</dbReference>
<protein>
    <recommendedName>
        <fullName evidence="5">tRNA-queuosine alpha-mannosyltransferase</fullName>
        <ecNumber evidence="4">2.4.1.110</ecNumber>
    </recommendedName>
</protein>
<evidence type="ECO:0000256" key="6">
    <source>
        <dbReference type="ARBA" id="ARBA00048439"/>
    </source>
</evidence>
<dbReference type="Pfam" id="PF12038">
    <property type="entry name" value="QTMAN_N"/>
    <property type="match status" value="1"/>
</dbReference>
<dbReference type="PANTHER" id="PTHR13615">
    <property type="entry name" value="GLYCOSYLTRANSFERASE-LIKE 1"/>
    <property type="match status" value="1"/>
</dbReference>
<evidence type="ECO:0000256" key="4">
    <source>
        <dbReference type="ARBA" id="ARBA00044517"/>
    </source>
</evidence>
<keyword evidence="3 8" id="KW-0808">Transferase</keyword>
<name>T2MCV0_HYDVU</name>
<accession>T2MCV0</accession>
<evidence type="ECO:0000256" key="2">
    <source>
        <dbReference type="ARBA" id="ARBA00022676"/>
    </source>
</evidence>
<dbReference type="EMBL" id="HAAD01003540">
    <property type="protein sequence ID" value="CDG69772.1"/>
    <property type="molecule type" value="mRNA"/>
</dbReference>
<dbReference type="PANTHER" id="PTHR13615:SF3">
    <property type="entry name" value="GLYCOSYLTRANSFERASE-LIKE DOMAIN-CONTAINING PROTEIN 1"/>
    <property type="match status" value="1"/>
</dbReference>
<dbReference type="SUPFAM" id="SSF53756">
    <property type="entry name" value="UDP-Glycosyltransferase/glycogen phosphorylase"/>
    <property type="match status" value="1"/>
</dbReference>
<dbReference type="InterPro" id="IPR022701">
    <property type="entry name" value="QTMAN_N"/>
</dbReference>
<dbReference type="CDD" id="cd01635">
    <property type="entry name" value="Glycosyltransferase_GTB-type"/>
    <property type="match status" value="1"/>
</dbReference>
<comment type="catalytic activity">
    <reaction evidence="6">
        <text>queuosine(34) in tRNA(Asp) + GDP-alpha-D-mannose = O-4''-alpha-D-mannosylqueuosine(34) in tRNA(Asp) + GDP + H(+)</text>
        <dbReference type="Rhea" id="RHEA:12885"/>
        <dbReference type="Rhea" id="RHEA-COMP:18572"/>
        <dbReference type="Rhea" id="RHEA-COMP:18581"/>
        <dbReference type="ChEBI" id="CHEBI:15378"/>
        <dbReference type="ChEBI" id="CHEBI:57527"/>
        <dbReference type="ChEBI" id="CHEBI:58189"/>
        <dbReference type="ChEBI" id="CHEBI:194431"/>
        <dbReference type="ChEBI" id="CHEBI:194442"/>
        <dbReference type="EC" id="2.4.1.110"/>
    </reaction>
    <physiologicalReaction direction="left-to-right" evidence="6">
        <dbReference type="Rhea" id="RHEA:12886"/>
    </physiologicalReaction>
</comment>
<proteinExistence type="evidence at transcript level"/>
<dbReference type="GO" id="GO:0016438">
    <property type="term" value="F:tRNA-queuosine(34) beta-mannosyltransferase activity"/>
    <property type="evidence" value="ECO:0007669"/>
    <property type="project" value="UniProtKB-EC"/>
</dbReference>
<evidence type="ECO:0000256" key="3">
    <source>
        <dbReference type="ARBA" id="ARBA00022679"/>
    </source>
</evidence>
<evidence type="ECO:0000313" key="8">
    <source>
        <dbReference type="EMBL" id="CDG69772.1"/>
    </source>
</evidence>
<evidence type="ECO:0000259" key="7">
    <source>
        <dbReference type="Pfam" id="PF12038"/>
    </source>
</evidence>
<feature type="domain" description="tRNA-queuosine alpha-mannosyltransferase N-terminal" evidence="7">
    <location>
        <begin position="13"/>
        <end position="181"/>
    </location>
</feature>
<dbReference type="EC" id="2.4.1.110" evidence="4"/>
<feature type="non-terminal residue" evidence="8">
    <location>
        <position position="1"/>
    </location>
</feature>
<keyword evidence="2" id="KW-0328">Glycosyltransferase</keyword>
<dbReference type="OrthoDB" id="10032790at2759"/>
<gene>
    <name evidence="8" type="primary">GTDC1</name>
</gene>
<evidence type="ECO:0000256" key="5">
    <source>
        <dbReference type="ARBA" id="ARBA00044539"/>
    </source>
</evidence>
<dbReference type="AlphaFoldDB" id="T2MCV0"/>
<evidence type="ECO:0000256" key="1">
    <source>
        <dbReference type="ARBA" id="ARBA00009481"/>
    </source>
</evidence>